<dbReference type="PROSITE" id="PS50088">
    <property type="entry name" value="ANK_REPEAT"/>
    <property type="match status" value="2"/>
</dbReference>
<dbReference type="PANTHER" id="PTHR23335:SF1">
    <property type="entry name" value="CALMODULIN-BINDING TRANSCRIPTION ACTIVATOR, ISOFORM F"/>
    <property type="match status" value="1"/>
</dbReference>
<evidence type="ECO:0000313" key="7">
    <source>
        <dbReference type="EMBL" id="CAK5281809.1"/>
    </source>
</evidence>
<dbReference type="Gene3D" id="2.60.40.10">
    <property type="entry name" value="Immunoglobulins"/>
    <property type="match status" value="1"/>
</dbReference>
<feature type="region of interest" description="Disordered" evidence="3">
    <location>
        <begin position="807"/>
        <end position="860"/>
    </location>
</feature>
<feature type="compositionally biased region" description="Polar residues" evidence="3">
    <location>
        <begin position="42"/>
        <end position="56"/>
    </location>
</feature>
<feature type="region of interest" description="Disordered" evidence="3">
    <location>
        <begin position="384"/>
        <end position="480"/>
    </location>
</feature>
<dbReference type="InterPro" id="IPR036770">
    <property type="entry name" value="Ankyrin_rpt-contain_sf"/>
</dbReference>
<keyword evidence="8" id="KW-1185">Reference proteome</keyword>
<name>A0AAD2GXY2_9AGAR</name>
<dbReference type="GO" id="GO:0005634">
    <property type="term" value="C:nucleus"/>
    <property type="evidence" value="ECO:0007669"/>
    <property type="project" value="TreeGrafter"/>
</dbReference>
<evidence type="ECO:0000259" key="5">
    <source>
        <dbReference type="SMART" id="SM00429"/>
    </source>
</evidence>
<feature type="region of interest" description="Disordered" evidence="3">
    <location>
        <begin position="42"/>
        <end position="65"/>
    </location>
</feature>
<evidence type="ECO:0000313" key="8">
    <source>
        <dbReference type="Proteomes" id="UP001295794"/>
    </source>
</evidence>
<evidence type="ECO:0000256" key="1">
    <source>
        <dbReference type="ARBA" id="ARBA00023043"/>
    </source>
</evidence>
<comment type="caution">
    <text evidence="6">The sequence shown here is derived from an EMBL/GenBank/DDBJ whole genome shotgun (WGS) entry which is preliminary data.</text>
</comment>
<feature type="compositionally biased region" description="Low complexity" evidence="3">
    <location>
        <begin position="1"/>
        <end position="16"/>
    </location>
</feature>
<dbReference type="PANTHER" id="PTHR23335">
    <property type="entry name" value="CALMODULIN-BINDING TRANSCRIPTION ACTIVATOR CAMTA"/>
    <property type="match status" value="1"/>
</dbReference>
<dbReference type="InterPro" id="IPR002110">
    <property type="entry name" value="Ankyrin_rpt"/>
</dbReference>
<dbReference type="SUPFAM" id="SSF48403">
    <property type="entry name" value="Ankyrin repeat"/>
    <property type="match status" value="1"/>
</dbReference>
<reference evidence="6" key="1">
    <citation type="submission" date="2023-11" db="EMBL/GenBank/DDBJ databases">
        <authorList>
            <person name="De Vega J J."/>
            <person name="De Vega J J."/>
        </authorList>
    </citation>
    <scope>NUCLEOTIDE SEQUENCE</scope>
</reference>
<dbReference type="GO" id="GO:0003712">
    <property type="term" value="F:transcription coregulator activity"/>
    <property type="evidence" value="ECO:0007669"/>
    <property type="project" value="TreeGrafter"/>
</dbReference>
<dbReference type="InterPro" id="IPR002909">
    <property type="entry name" value="IPT_dom"/>
</dbReference>
<dbReference type="SUPFAM" id="SSF81296">
    <property type="entry name" value="E set domains"/>
    <property type="match status" value="1"/>
</dbReference>
<feature type="region of interest" description="Disordered" evidence="3">
    <location>
        <begin position="83"/>
        <end position="146"/>
    </location>
</feature>
<feature type="region of interest" description="Disordered" evidence="3">
    <location>
        <begin position="1"/>
        <end position="28"/>
    </location>
</feature>
<feature type="region of interest" description="Disordered" evidence="3">
    <location>
        <begin position="270"/>
        <end position="297"/>
    </location>
</feature>
<dbReference type="GO" id="GO:0006357">
    <property type="term" value="P:regulation of transcription by RNA polymerase II"/>
    <property type="evidence" value="ECO:0007669"/>
    <property type="project" value="TreeGrafter"/>
</dbReference>
<dbReference type="Pfam" id="PF25603">
    <property type="entry name" value="SPT23_MGA2_DBD"/>
    <property type="match status" value="1"/>
</dbReference>
<dbReference type="AlphaFoldDB" id="A0AAD2GXY2"/>
<evidence type="ECO:0000313" key="6">
    <source>
        <dbReference type="EMBL" id="CAK5265666.1"/>
    </source>
</evidence>
<evidence type="ECO:0000256" key="4">
    <source>
        <dbReference type="SAM" id="Phobius"/>
    </source>
</evidence>
<dbReference type="GO" id="GO:0003690">
    <property type="term" value="F:double-stranded DNA binding"/>
    <property type="evidence" value="ECO:0007669"/>
    <property type="project" value="TreeGrafter"/>
</dbReference>
<keyword evidence="4" id="KW-1133">Transmembrane helix</keyword>
<dbReference type="Proteomes" id="UP001295794">
    <property type="component" value="Unassembled WGS sequence"/>
</dbReference>
<accession>A0AAD2GXY2</accession>
<feature type="repeat" description="ANK" evidence="2">
    <location>
        <begin position="705"/>
        <end position="737"/>
    </location>
</feature>
<dbReference type="InterPro" id="IPR057962">
    <property type="entry name" value="SPT23_MGA2_DBD"/>
</dbReference>
<feature type="repeat" description="ANK" evidence="2">
    <location>
        <begin position="738"/>
        <end position="770"/>
    </location>
</feature>
<feature type="domain" description="IPT/TIG" evidence="5">
    <location>
        <begin position="514"/>
        <end position="603"/>
    </location>
</feature>
<dbReference type="PROSITE" id="PS50297">
    <property type="entry name" value="ANK_REP_REGION"/>
    <property type="match status" value="2"/>
</dbReference>
<dbReference type="SMART" id="SM00248">
    <property type="entry name" value="ANK"/>
    <property type="match status" value="2"/>
</dbReference>
<proteinExistence type="predicted"/>
<keyword evidence="1 2" id="KW-0040">ANK repeat</keyword>
<organism evidence="6 8">
    <name type="scientific">Mycena citricolor</name>
    <dbReference type="NCBI Taxonomy" id="2018698"/>
    <lineage>
        <taxon>Eukaryota</taxon>
        <taxon>Fungi</taxon>
        <taxon>Dikarya</taxon>
        <taxon>Basidiomycota</taxon>
        <taxon>Agaricomycotina</taxon>
        <taxon>Agaricomycetes</taxon>
        <taxon>Agaricomycetidae</taxon>
        <taxon>Agaricales</taxon>
        <taxon>Marasmiineae</taxon>
        <taxon>Mycenaceae</taxon>
        <taxon>Mycena</taxon>
    </lineage>
</organism>
<dbReference type="Gene3D" id="1.25.40.20">
    <property type="entry name" value="Ankyrin repeat-containing domain"/>
    <property type="match status" value="1"/>
</dbReference>
<feature type="compositionally biased region" description="Basic and acidic residues" evidence="3">
    <location>
        <begin position="277"/>
        <end position="297"/>
    </location>
</feature>
<feature type="compositionally biased region" description="Basic residues" evidence="3">
    <location>
        <begin position="397"/>
        <end position="413"/>
    </location>
</feature>
<dbReference type="EMBL" id="CAVNYO010000097">
    <property type="protein sequence ID" value="CAK5265666.1"/>
    <property type="molecule type" value="Genomic_DNA"/>
</dbReference>
<dbReference type="Pfam" id="PF12796">
    <property type="entry name" value="Ank_2"/>
    <property type="match status" value="1"/>
</dbReference>
<dbReference type="CDD" id="cd00102">
    <property type="entry name" value="IPT"/>
    <property type="match status" value="1"/>
</dbReference>
<protein>
    <recommendedName>
        <fullName evidence="5">IPT/TIG domain-containing protein</fullName>
    </recommendedName>
</protein>
<feature type="compositionally biased region" description="Basic residues" evidence="3">
    <location>
        <begin position="820"/>
        <end position="831"/>
    </location>
</feature>
<keyword evidence="4" id="KW-0472">Membrane</keyword>
<dbReference type="Pfam" id="PF01833">
    <property type="entry name" value="TIG"/>
    <property type="match status" value="1"/>
</dbReference>
<dbReference type="EMBL" id="CAVNYO010000444">
    <property type="protein sequence ID" value="CAK5281809.1"/>
    <property type="molecule type" value="Genomic_DNA"/>
</dbReference>
<gene>
    <name evidence="7" type="ORF">MYCIT1_LOCUS33073</name>
    <name evidence="6" type="ORF">MYCIT1_LOCUS6834</name>
</gene>
<dbReference type="InterPro" id="IPR014756">
    <property type="entry name" value="Ig_E-set"/>
</dbReference>
<keyword evidence="4" id="KW-0812">Transmembrane</keyword>
<evidence type="ECO:0000256" key="2">
    <source>
        <dbReference type="PROSITE-ProRule" id="PRU00023"/>
    </source>
</evidence>
<feature type="transmembrane region" description="Helical" evidence="4">
    <location>
        <begin position="1010"/>
        <end position="1027"/>
    </location>
</feature>
<sequence>MSSTSSAATDGSRSSSPPHTPEADPIYPIAIRPDLDLNSWFHQSDTDSLLSPQSSWPDGLSTLPLHKSEGVDSMLHLDDLLEQNAYDDSPPPSFDSPEIPDLTKPANLQPMADYTSASFHSSFSHGGERASKPIPPPASVQRKIDPSSCSKVVFPPKDSCYNLALMFPSLPEGGAKSRVETQIRVTVDLADFSSSADPSKYNRVGSWKWLQLPRGTATKRRTRKQGKIDPDPMDVLHLTAAVTCSTSPNNRVYSCSSCQSREAKRVAKKLAARVRPARSDSESGGEETGKAKSKNHEDTTSIIQFNCAETQDFSAGTVVLPLRITCYCRHHREKVGFSVNLSVMDHAGRIVGSGVSKPIMITDDHKTPGTKNPALIPASEFDWAREQGQAAPEARAPSKRKSEKTSSKIKKRGKPYEKPSRSSSVVDHASPESSYVDTRASTPNLTTQTVASSHDSDSSVDTPATPPDYPMLGIEAPDTQSCLPLPDDSALSAALMPFLFLDALEPTQPLSLPLPMIHRLIPNAGPTHGGTEVTILGANFHESLQLDCVFGDVIAPSTQRWSDNTLVCILPPRATPGVVSVYFNNLPKPAEMQNSASSLFTYSDESDRALMELALQVVGLKMTGKIEDAKNVAMRIVGNVGEGSSMQTETSSGGGMMHVASPFVLGSRNQGEDLETRVMQLLSLTNTPVSSGVSLESAVSLIAPSGQGLLHLAALLRFGKLVDWLVQAGADIDSRDRAGFTPLHFAALSGSDVCVRVLLHAGADREIVNAMGKTAEEVAARPDMFDSVSNLAQAEAHLLVDDEAHWGDAEEESDDEGPRHVPRRRTSRRLMKPGVSGKKTPRSVITPRTSSSSLSSKRTAADDKHAANLFEMIQRTLAQLPAPQLRNLPGLAQLPEMPAWGALPHLTPVFPVLVPWPAFLGAADEEVKGLSARAVQEIRAWEKWIALALTRQQAEEAPPPMYTPREPETVEKVEEEISTPRQPTYPPVTEQEVDSFAYVPTETPKKHDRMLLFFWLPILMISILWAMHSGLRIAFQTIKGAVPLGGLGLRA</sequence>
<feature type="compositionally biased region" description="Polar residues" evidence="3">
    <location>
        <begin position="421"/>
        <end position="451"/>
    </location>
</feature>
<dbReference type="InterPro" id="IPR013783">
    <property type="entry name" value="Ig-like_fold"/>
</dbReference>
<dbReference type="SMART" id="SM00429">
    <property type="entry name" value="IPT"/>
    <property type="match status" value="1"/>
</dbReference>
<evidence type="ECO:0000256" key="3">
    <source>
        <dbReference type="SAM" id="MobiDB-lite"/>
    </source>
</evidence>